<evidence type="ECO:0000256" key="3">
    <source>
        <dbReference type="ARBA" id="ARBA00022741"/>
    </source>
</evidence>
<feature type="domain" description="Protein kinase" evidence="6">
    <location>
        <begin position="98"/>
        <end position="257"/>
    </location>
</feature>
<dbReference type="PANTHER" id="PTHR24351">
    <property type="entry name" value="RIBOSOMAL PROTEIN S6 KINASE"/>
    <property type="match status" value="1"/>
</dbReference>
<proteinExistence type="predicted"/>
<sequence length="257" mass="30839">MKKEEKCFTELEQFFERFKSSLPSNLDKTPPKRKFLVSEQEIIEKRKNWVEAIINYLINKYFKNSDIQLFFGPLINLFDDNYIYLGNSEKRSIKPSHFDYLKTIGQGSFGRVYMEQIKRRNEVKHVMAEKNVFLKNINHPFLVSLHYSFQTKNKLYFVLDFLNGGELFFHLQKEPPEVIEKKPYDRTVDWWCLGCVLFEMLFGLPPFYSKNQQEMYQKIINQQLIIPSNISLSARNFLQRILRKNRFERLGAKNFDV</sequence>
<evidence type="ECO:0000313" key="7">
    <source>
        <dbReference type="Proteomes" id="UP000887560"/>
    </source>
</evidence>
<keyword evidence="4" id="KW-0418">Kinase</keyword>
<name>A0A915PHI1_9BILA</name>
<keyword evidence="7" id="KW-1185">Reference proteome</keyword>
<dbReference type="WBParaSite" id="scf7180000424866.g14208">
    <property type="protein sequence ID" value="scf7180000424866.g14208"/>
    <property type="gene ID" value="scf7180000424866.g14208"/>
</dbReference>
<keyword evidence="5" id="KW-0067">ATP-binding</keyword>
<keyword evidence="2" id="KW-0808">Transferase</keyword>
<keyword evidence="3" id="KW-0547">Nucleotide-binding</keyword>
<dbReference type="InterPro" id="IPR011009">
    <property type="entry name" value="Kinase-like_dom_sf"/>
</dbReference>
<dbReference type="GO" id="GO:0005524">
    <property type="term" value="F:ATP binding"/>
    <property type="evidence" value="ECO:0007669"/>
    <property type="project" value="UniProtKB-KW"/>
</dbReference>
<dbReference type="Pfam" id="PF00069">
    <property type="entry name" value="Pkinase"/>
    <property type="match status" value="1"/>
</dbReference>
<dbReference type="PROSITE" id="PS50011">
    <property type="entry name" value="PROTEIN_KINASE_DOM"/>
    <property type="match status" value="1"/>
</dbReference>
<reference evidence="8" key="1">
    <citation type="submission" date="2022-11" db="UniProtKB">
        <authorList>
            <consortium name="WormBaseParasite"/>
        </authorList>
    </citation>
    <scope>IDENTIFICATION</scope>
</reference>
<dbReference type="AlphaFoldDB" id="A0A915PHI1"/>
<protein>
    <submittedName>
        <fullName evidence="8">Protein kinase domain-containing protein</fullName>
    </submittedName>
</protein>
<evidence type="ECO:0000256" key="2">
    <source>
        <dbReference type="ARBA" id="ARBA00022679"/>
    </source>
</evidence>
<dbReference type="Gene3D" id="3.30.200.20">
    <property type="entry name" value="Phosphorylase Kinase, domain 1"/>
    <property type="match status" value="2"/>
</dbReference>
<organism evidence="7 8">
    <name type="scientific">Meloidogyne floridensis</name>
    <dbReference type="NCBI Taxonomy" id="298350"/>
    <lineage>
        <taxon>Eukaryota</taxon>
        <taxon>Metazoa</taxon>
        <taxon>Ecdysozoa</taxon>
        <taxon>Nematoda</taxon>
        <taxon>Chromadorea</taxon>
        <taxon>Rhabditida</taxon>
        <taxon>Tylenchina</taxon>
        <taxon>Tylenchomorpha</taxon>
        <taxon>Tylenchoidea</taxon>
        <taxon>Meloidogynidae</taxon>
        <taxon>Meloidogyninae</taxon>
        <taxon>Meloidogyne</taxon>
    </lineage>
</organism>
<evidence type="ECO:0000256" key="1">
    <source>
        <dbReference type="ARBA" id="ARBA00022527"/>
    </source>
</evidence>
<evidence type="ECO:0000256" key="5">
    <source>
        <dbReference type="ARBA" id="ARBA00022840"/>
    </source>
</evidence>
<evidence type="ECO:0000313" key="8">
    <source>
        <dbReference type="WBParaSite" id="scf7180000424866.g14208"/>
    </source>
</evidence>
<dbReference type="SUPFAM" id="SSF56112">
    <property type="entry name" value="Protein kinase-like (PK-like)"/>
    <property type="match status" value="1"/>
</dbReference>
<dbReference type="SMART" id="SM00220">
    <property type="entry name" value="S_TKc"/>
    <property type="match status" value="1"/>
</dbReference>
<keyword evidence="1" id="KW-0723">Serine/threonine-protein kinase</keyword>
<dbReference type="Proteomes" id="UP000887560">
    <property type="component" value="Unplaced"/>
</dbReference>
<evidence type="ECO:0000256" key="4">
    <source>
        <dbReference type="ARBA" id="ARBA00022777"/>
    </source>
</evidence>
<evidence type="ECO:0000259" key="6">
    <source>
        <dbReference type="PROSITE" id="PS50011"/>
    </source>
</evidence>
<accession>A0A915PHI1</accession>
<dbReference type="GO" id="GO:0004674">
    <property type="term" value="F:protein serine/threonine kinase activity"/>
    <property type="evidence" value="ECO:0007669"/>
    <property type="project" value="UniProtKB-KW"/>
</dbReference>
<dbReference type="Gene3D" id="1.10.510.10">
    <property type="entry name" value="Transferase(Phosphotransferase) domain 1"/>
    <property type="match status" value="1"/>
</dbReference>
<dbReference type="InterPro" id="IPR000719">
    <property type="entry name" value="Prot_kinase_dom"/>
</dbReference>